<feature type="transmembrane region" description="Helical" evidence="5">
    <location>
        <begin position="120"/>
        <end position="139"/>
    </location>
</feature>
<evidence type="ECO:0000256" key="5">
    <source>
        <dbReference type="SAM" id="Phobius"/>
    </source>
</evidence>
<dbReference type="GO" id="GO:0012505">
    <property type="term" value="C:endomembrane system"/>
    <property type="evidence" value="ECO:0007669"/>
    <property type="project" value="UniProtKB-SubCell"/>
</dbReference>
<comment type="caution">
    <text evidence="6">The sequence shown here is derived from an EMBL/GenBank/DDBJ whole genome shotgun (WGS) entry which is preliminary data.</text>
</comment>
<reference evidence="6 7" key="1">
    <citation type="journal article" date="2015" name="Nature">
        <title>rRNA introns, odd ribosomes, and small enigmatic genomes across a large radiation of phyla.</title>
        <authorList>
            <person name="Brown C.T."/>
            <person name="Hug L.A."/>
            <person name="Thomas B.C."/>
            <person name="Sharon I."/>
            <person name="Castelle C.J."/>
            <person name="Singh A."/>
            <person name="Wilkins M.J."/>
            <person name="Williams K.H."/>
            <person name="Banfield J.F."/>
        </authorList>
    </citation>
    <scope>NUCLEOTIDE SEQUENCE [LARGE SCALE GENOMIC DNA]</scope>
</reference>
<organism evidence="6 7">
    <name type="scientific">Candidatus Curtissbacteria bacterium GW2011_GWA1_40_16</name>
    <dbReference type="NCBI Taxonomy" id="1618405"/>
    <lineage>
        <taxon>Bacteria</taxon>
        <taxon>Candidatus Curtissiibacteriota</taxon>
    </lineage>
</organism>
<evidence type="ECO:0000256" key="4">
    <source>
        <dbReference type="ARBA" id="ARBA00023136"/>
    </source>
</evidence>
<dbReference type="Pfam" id="PF01988">
    <property type="entry name" value="VIT1"/>
    <property type="match status" value="2"/>
</dbReference>
<evidence type="ECO:0000256" key="2">
    <source>
        <dbReference type="ARBA" id="ARBA00022692"/>
    </source>
</evidence>
<dbReference type="GO" id="GO:0030026">
    <property type="term" value="P:intracellular manganese ion homeostasis"/>
    <property type="evidence" value="ECO:0007669"/>
    <property type="project" value="InterPro"/>
</dbReference>
<sequence>MKLMVTKFVHERGSFLRDVVFAASDGLVTTFAVVAGSQGAAFAPKIVVIMGFANLLADGVSMSSGTYLGIKSEVDYEKAEGGTSDSEVSPIKHALVTFAAFDLAGLVPLLPYVTGMENQFYVSVVFVILVLFLIGTLRGKFTKKHWYVSSLEMLLVGGLAAVVAYLTGDLIETFTR</sequence>
<feature type="transmembrane region" description="Helical" evidence="5">
    <location>
        <begin position="94"/>
        <end position="114"/>
    </location>
</feature>
<dbReference type="PANTHER" id="PTHR31851">
    <property type="entry name" value="FE(2+)/MN(2+) TRANSPORTER PCL1"/>
    <property type="match status" value="1"/>
</dbReference>
<dbReference type="InterPro" id="IPR008217">
    <property type="entry name" value="Ccc1_fam"/>
</dbReference>
<gene>
    <name evidence="6" type="ORF">UT84_C0018G0023</name>
</gene>
<keyword evidence="4 5" id="KW-0472">Membrane</keyword>
<evidence type="ECO:0008006" key="8">
    <source>
        <dbReference type="Google" id="ProtNLM"/>
    </source>
</evidence>
<accession>A0A0G0UI64</accession>
<proteinExistence type="predicted"/>
<evidence type="ECO:0000256" key="1">
    <source>
        <dbReference type="ARBA" id="ARBA00004127"/>
    </source>
</evidence>
<evidence type="ECO:0000313" key="7">
    <source>
        <dbReference type="Proteomes" id="UP000034531"/>
    </source>
</evidence>
<dbReference type="EMBL" id="LBYI01000018">
    <property type="protein sequence ID" value="KKR49867.1"/>
    <property type="molecule type" value="Genomic_DNA"/>
</dbReference>
<name>A0A0G0UI64_9BACT</name>
<evidence type="ECO:0000256" key="3">
    <source>
        <dbReference type="ARBA" id="ARBA00022989"/>
    </source>
</evidence>
<feature type="transmembrane region" description="Helical" evidence="5">
    <location>
        <begin position="146"/>
        <end position="166"/>
    </location>
</feature>
<evidence type="ECO:0000313" key="6">
    <source>
        <dbReference type="EMBL" id="KKR49867.1"/>
    </source>
</evidence>
<comment type="subcellular location">
    <subcellularLocation>
        <location evidence="1">Endomembrane system</location>
        <topology evidence="1">Multi-pass membrane protein</topology>
    </subcellularLocation>
</comment>
<protein>
    <recommendedName>
        <fullName evidence="8">VIT family protein</fullName>
    </recommendedName>
</protein>
<dbReference type="AlphaFoldDB" id="A0A0G0UI64"/>
<dbReference type="Proteomes" id="UP000034531">
    <property type="component" value="Unassembled WGS sequence"/>
</dbReference>
<keyword evidence="3 5" id="KW-1133">Transmembrane helix</keyword>
<keyword evidence="2 5" id="KW-0812">Transmembrane</keyword>
<dbReference type="GO" id="GO:0005384">
    <property type="term" value="F:manganese ion transmembrane transporter activity"/>
    <property type="evidence" value="ECO:0007669"/>
    <property type="project" value="InterPro"/>
</dbReference>